<dbReference type="InterPro" id="IPR058951">
    <property type="entry name" value="WHD_Rad26_CSB-like"/>
</dbReference>
<reference evidence="14" key="2">
    <citation type="submission" date="2020-11" db="EMBL/GenBank/DDBJ databases">
        <authorList>
            <person name="Cecchin M."/>
            <person name="Marcolungo L."/>
            <person name="Rossato M."/>
            <person name="Girolomoni L."/>
            <person name="Cosentino E."/>
            <person name="Cuine S."/>
            <person name="Li-Beisson Y."/>
            <person name="Delledonne M."/>
            <person name="Ballottari M."/>
        </authorList>
    </citation>
    <scope>NUCLEOTIDE SEQUENCE</scope>
    <source>
        <strain evidence="14">211/11P</strain>
        <tissue evidence="14">Whole cell</tissue>
    </source>
</reference>
<evidence type="ECO:0000256" key="7">
    <source>
        <dbReference type="ARBA" id="ARBA00022840"/>
    </source>
</evidence>
<feature type="region of interest" description="Disordered" evidence="11">
    <location>
        <begin position="149"/>
        <end position="183"/>
    </location>
</feature>
<feature type="domain" description="Helicase C-terminal" evidence="13">
    <location>
        <begin position="823"/>
        <end position="983"/>
    </location>
</feature>
<feature type="region of interest" description="Disordered" evidence="11">
    <location>
        <begin position="70"/>
        <end position="97"/>
    </location>
</feature>
<dbReference type="GO" id="GO:0008094">
    <property type="term" value="F:ATP-dependent activity, acting on DNA"/>
    <property type="evidence" value="ECO:0007669"/>
    <property type="project" value="TreeGrafter"/>
</dbReference>
<keyword evidence="3" id="KW-0547">Nucleotide-binding</keyword>
<dbReference type="InterPro" id="IPR038718">
    <property type="entry name" value="SNF2-like_sf"/>
</dbReference>
<feature type="compositionally biased region" description="Low complexity" evidence="11">
    <location>
        <begin position="1039"/>
        <end position="1076"/>
    </location>
</feature>
<evidence type="ECO:0000256" key="2">
    <source>
        <dbReference type="ARBA" id="ARBA00007025"/>
    </source>
</evidence>
<keyword evidence="15" id="KW-1185">Reference proteome</keyword>
<dbReference type="Proteomes" id="UP001055712">
    <property type="component" value="Unassembled WGS sequence"/>
</dbReference>
<gene>
    <name evidence="14" type="ORF">D9Q98_000425</name>
</gene>
<evidence type="ECO:0000313" key="14">
    <source>
        <dbReference type="EMBL" id="KAI3437981.1"/>
    </source>
</evidence>
<evidence type="ECO:0000259" key="13">
    <source>
        <dbReference type="PROSITE" id="PS51194"/>
    </source>
</evidence>
<dbReference type="GO" id="GO:0006283">
    <property type="term" value="P:transcription-coupled nucleotide-excision repair"/>
    <property type="evidence" value="ECO:0007669"/>
    <property type="project" value="TreeGrafter"/>
</dbReference>
<evidence type="ECO:0000313" key="15">
    <source>
        <dbReference type="Proteomes" id="UP001055712"/>
    </source>
</evidence>
<keyword evidence="8" id="KW-0238">DNA-binding</keyword>
<name>A0A9D4Z260_CHLVU</name>
<dbReference type="FunFam" id="3.40.50.10810:FF:000094">
    <property type="entry name" value="DNA excision repair protein ERCC-6"/>
    <property type="match status" value="1"/>
</dbReference>
<evidence type="ECO:0000256" key="8">
    <source>
        <dbReference type="ARBA" id="ARBA00023125"/>
    </source>
</evidence>
<feature type="compositionally biased region" description="Low complexity" evidence="11">
    <location>
        <begin position="149"/>
        <end position="176"/>
    </location>
</feature>
<feature type="compositionally biased region" description="Gly residues" evidence="11">
    <location>
        <begin position="438"/>
        <end position="454"/>
    </location>
</feature>
<organism evidence="14 15">
    <name type="scientific">Chlorella vulgaris</name>
    <name type="common">Green alga</name>
    <dbReference type="NCBI Taxonomy" id="3077"/>
    <lineage>
        <taxon>Eukaryota</taxon>
        <taxon>Viridiplantae</taxon>
        <taxon>Chlorophyta</taxon>
        <taxon>core chlorophytes</taxon>
        <taxon>Trebouxiophyceae</taxon>
        <taxon>Chlorellales</taxon>
        <taxon>Chlorellaceae</taxon>
        <taxon>Chlorella clade</taxon>
        <taxon>Chlorella</taxon>
    </lineage>
</organism>
<feature type="region of interest" description="Disordered" evidence="11">
    <location>
        <begin position="1221"/>
        <end position="1240"/>
    </location>
</feature>
<dbReference type="PANTHER" id="PTHR45629">
    <property type="entry name" value="SNF2/RAD54 FAMILY MEMBER"/>
    <property type="match status" value="1"/>
</dbReference>
<feature type="compositionally biased region" description="Basic residues" evidence="11">
    <location>
        <begin position="321"/>
        <end position="340"/>
    </location>
</feature>
<feature type="compositionally biased region" description="Gly residues" evidence="11">
    <location>
        <begin position="1221"/>
        <end position="1231"/>
    </location>
</feature>
<protein>
    <submittedName>
        <fullName evidence="14">Uncharacterized protein</fullName>
    </submittedName>
</protein>
<feature type="region of interest" description="Disordered" evidence="11">
    <location>
        <begin position="415"/>
        <end position="482"/>
    </location>
</feature>
<dbReference type="SMART" id="SM00487">
    <property type="entry name" value="DEXDc"/>
    <property type="match status" value="1"/>
</dbReference>
<dbReference type="PROSITE" id="PS51194">
    <property type="entry name" value="HELICASE_CTER"/>
    <property type="match status" value="1"/>
</dbReference>
<dbReference type="Gene3D" id="3.40.50.10810">
    <property type="entry name" value="Tandem AAA-ATPase domain"/>
    <property type="match status" value="1"/>
</dbReference>
<dbReference type="SUPFAM" id="SSF52540">
    <property type="entry name" value="P-loop containing nucleoside triphosphate hydrolases"/>
    <property type="match status" value="2"/>
</dbReference>
<evidence type="ECO:0000256" key="9">
    <source>
        <dbReference type="ARBA" id="ARBA00023204"/>
    </source>
</evidence>
<dbReference type="Pfam" id="PF00176">
    <property type="entry name" value="SNF2-rel_dom"/>
    <property type="match status" value="1"/>
</dbReference>
<dbReference type="PROSITE" id="PS51192">
    <property type="entry name" value="HELICASE_ATP_BIND_1"/>
    <property type="match status" value="1"/>
</dbReference>
<reference evidence="14" key="1">
    <citation type="journal article" date="2019" name="Plant J.">
        <title>Chlorella vulgaris genome assembly and annotation reveals the molecular basis for metabolic acclimation to high light conditions.</title>
        <authorList>
            <person name="Cecchin M."/>
            <person name="Marcolungo L."/>
            <person name="Rossato M."/>
            <person name="Girolomoni L."/>
            <person name="Cosentino E."/>
            <person name="Cuine S."/>
            <person name="Li-Beisson Y."/>
            <person name="Delledonne M."/>
            <person name="Ballottari M."/>
        </authorList>
    </citation>
    <scope>NUCLEOTIDE SEQUENCE</scope>
    <source>
        <strain evidence="14">211/11P</strain>
    </source>
</reference>
<evidence type="ECO:0000256" key="10">
    <source>
        <dbReference type="ARBA" id="ARBA00023242"/>
    </source>
</evidence>
<dbReference type="GO" id="GO:0005524">
    <property type="term" value="F:ATP binding"/>
    <property type="evidence" value="ECO:0007669"/>
    <property type="project" value="InterPro"/>
</dbReference>
<dbReference type="EMBL" id="SIDB01000001">
    <property type="protein sequence ID" value="KAI3437981.1"/>
    <property type="molecule type" value="Genomic_DNA"/>
</dbReference>
<feature type="compositionally biased region" description="Acidic residues" evidence="11">
    <location>
        <begin position="350"/>
        <end position="382"/>
    </location>
</feature>
<dbReference type="OrthoDB" id="413460at2759"/>
<feature type="domain" description="Helicase ATP-binding" evidence="12">
    <location>
        <begin position="514"/>
        <end position="686"/>
    </location>
</feature>
<keyword evidence="5" id="KW-0378">Hydrolase</keyword>
<dbReference type="InterPro" id="IPR049730">
    <property type="entry name" value="SNF2/RAD54-like_C"/>
</dbReference>
<dbReference type="PANTHER" id="PTHR45629:SF7">
    <property type="entry name" value="DNA EXCISION REPAIR PROTEIN ERCC-6-RELATED"/>
    <property type="match status" value="1"/>
</dbReference>
<comment type="caution">
    <text evidence="14">The sequence shown here is derived from an EMBL/GenBank/DDBJ whole genome shotgun (WGS) entry which is preliminary data.</text>
</comment>
<dbReference type="InterPro" id="IPR001650">
    <property type="entry name" value="Helicase_C-like"/>
</dbReference>
<feature type="region of interest" description="Disordered" evidence="11">
    <location>
        <begin position="247"/>
        <end position="400"/>
    </location>
</feature>
<keyword evidence="7" id="KW-0067">ATP-binding</keyword>
<keyword evidence="6" id="KW-0347">Helicase</keyword>
<comment type="subcellular location">
    <subcellularLocation>
        <location evidence="1">Nucleus</location>
    </subcellularLocation>
</comment>
<evidence type="ECO:0000256" key="4">
    <source>
        <dbReference type="ARBA" id="ARBA00022763"/>
    </source>
</evidence>
<dbReference type="Pfam" id="PF00271">
    <property type="entry name" value="Helicase_C"/>
    <property type="match status" value="1"/>
</dbReference>
<evidence type="ECO:0000256" key="5">
    <source>
        <dbReference type="ARBA" id="ARBA00022801"/>
    </source>
</evidence>
<dbReference type="Gene3D" id="3.40.50.300">
    <property type="entry name" value="P-loop containing nucleotide triphosphate hydrolases"/>
    <property type="match status" value="1"/>
</dbReference>
<keyword evidence="9" id="KW-0234">DNA repair</keyword>
<dbReference type="InterPro" id="IPR050496">
    <property type="entry name" value="SNF2_RAD54_helicase_repair"/>
</dbReference>
<keyword evidence="10" id="KW-0539">Nucleus</keyword>
<evidence type="ECO:0000256" key="3">
    <source>
        <dbReference type="ARBA" id="ARBA00022741"/>
    </source>
</evidence>
<comment type="similarity">
    <text evidence="2">Belongs to the SNF2/RAD54 helicase family.</text>
</comment>
<feature type="compositionally biased region" description="Basic residues" evidence="11">
    <location>
        <begin position="417"/>
        <end position="434"/>
    </location>
</feature>
<evidence type="ECO:0000256" key="11">
    <source>
        <dbReference type="SAM" id="MobiDB-lite"/>
    </source>
</evidence>
<dbReference type="InterPro" id="IPR027417">
    <property type="entry name" value="P-loop_NTPase"/>
</dbReference>
<proteinExistence type="inferred from homology"/>
<accession>A0A9D4Z260</accession>
<dbReference type="SMART" id="SM00490">
    <property type="entry name" value="HELICc"/>
    <property type="match status" value="1"/>
</dbReference>
<dbReference type="Pfam" id="PF25875">
    <property type="entry name" value="WHD_Rad26_CSB"/>
    <property type="match status" value="1"/>
</dbReference>
<dbReference type="GO" id="GO:0005634">
    <property type="term" value="C:nucleus"/>
    <property type="evidence" value="ECO:0007669"/>
    <property type="project" value="TreeGrafter"/>
</dbReference>
<feature type="region of interest" description="Disordered" evidence="11">
    <location>
        <begin position="1011"/>
        <end position="1076"/>
    </location>
</feature>
<keyword evidence="4" id="KW-0227">DNA damage</keyword>
<evidence type="ECO:0000256" key="1">
    <source>
        <dbReference type="ARBA" id="ARBA00004123"/>
    </source>
</evidence>
<dbReference type="CDD" id="cd18000">
    <property type="entry name" value="DEXHc_ERCC6"/>
    <property type="match status" value="1"/>
</dbReference>
<evidence type="ECO:0000256" key="6">
    <source>
        <dbReference type="ARBA" id="ARBA00022806"/>
    </source>
</evidence>
<feature type="compositionally biased region" description="Basic and acidic residues" evidence="11">
    <location>
        <begin position="292"/>
        <end position="310"/>
    </location>
</feature>
<dbReference type="GO" id="GO:0016787">
    <property type="term" value="F:hydrolase activity"/>
    <property type="evidence" value="ECO:0007669"/>
    <property type="project" value="UniProtKB-KW"/>
</dbReference>
<sequence>MSQGELEQLGVRGVDAGDIEAAVLAKAQEAVGAPPPEPSGDDLASLQQQLRAVNRELHTVGAAVQGFQSAQVQGDEEDGQQAEQVGGSDAPSSAVAAGGTLQQAVMQQRLGDLQARKLQLEEGLAALGISAAGDAASVGLHIPKLPAGNPPGSLLPSSAAAAAPAAGRQPSRGAGSKQRGKKKQVQFDLAEADVFADVEAAAGAAGSGGGGGEHTGLVETERDRLIRLGILTPFDRLGGFERKVQQGLREAAPASDDAAGRQEGQQQHDSIRRVGEAVRAAKAARPTSILMDHTELPRPERMSRRIDEGFWRQSASGKTAPLKKKRKRTLAPARRKRLRRLSGGGSSGGEESEEEEEGDEGDSDASEEDLGSGSELEAEAEAEAGAGAGADSGEDLGGEYDDADEAEFEERRAAFLSRRRRQQQRGKSRRRLRKAAGGSEGQEGQEGLGAGGADGLEDDGAAAGGGENGWQPGSEGEEAGGEDEDVVFEGGFRIPPDLYARLFDYQRTAVKWMWELHTQRAGGIIGDEMGLGKTIQVIAFLAGLHHSGLFRPSLIVCPATVLRQWLRELRAWWPLFRVALLHDSARSGASGAARPSRQRLISDIAESDCGILLTTYETMRLQRGELLGVEWGYVVLDEGHKIRNPDAEVTLAAKQMQTVHRLIMSGSPIQNRLTELWSLFDFVFPGKLGTLPVFTAQFALPIQIGGYANASPLQVSTAYRCAVILRDLIAPYLLRRRKVDVRTQLPQKTEQVLFCTLSREQRDLYRGYLGSKDLKQIFSGSRTALAGIDVLRKVCNHPDLLERGKWEAEQDYGNPERSGKMQVLAKVLQHWHSQGHKALVFTQTQQMLDIIEKHVEGQQGWGYHRMDGSTSIAQRARLIDDFNTNPKIFCFLLTTRVGGLGVNLTGANRVMLYDPDWNPSTDIQARERAWRIGQRREVVIYRLITSGTIEEKVYHRQVYKHFLTDRVLRDPRQRRFFKAKDLTDLFTLGDEYADDIETASLFASLGTDVLPEEEEEEQQQQQQEQQQGSDYSSDGGERQQPQQHSTPPSQQQQQQQQQPRNGSTQQQQGGSAASGSLVPAGLRAEAVLPQAEGEVGGGGSGGKGDAKILRELFEGSGVRGAIDHAKVEGANDPQRRAADQEASRIARRAAEALRQSRLQIQQAPVNQPTWTGRSGVAGLPGQPRFGRAANARLQAEAAQQEHAAAAAVAAATTGGGTTRRFGGLGGGGASGSAGVQAGTAMGAAPRSSDILARLKERQAAAAAADPAVAQAQLLAAQIASFVEARGGAAASDELVAHFQASVGASQLPVFRGVLKQVAHLQRRPGVSGKVWVLKDEFANS</sequence>
<evidence type="ECO:0000259" key="12">
    <source>
        <dbReference type="PROSITE" id="PS51192"/>
    </source>
</evidence>
<dbReference type="CDD" id="cd22254">
    <property type="entry name" value="CSB_WHD"/>
    <property type="match status" value="1"/>
</dbReference>
<dbReference type="InterPro" id="IPR014001">
    <property type="entry name" value="Helicase_ATP-bd"/>
</dbReference>
<dbReference type="InterPro" id="IPR000330">
    <property type="entry name" value="SNF2_N"/>
</dbReference>
<dbReference type="CDD" id="cd18793">
    <property type="entry name" value="SF2_C_SNF"/>
    <property type="match status" value="1"/>
</dbReference>